<feature type="region of interest" description="Disordered" evidence="1">
    <location>
        <begin position="35"/>
        <end position="62"/>
    </location>
</feature>
<evidence type="ECO:0000313" key="4">
    <source>
        <dbReference type="Proteomes" id="UP001211907"/>
    </source>
</evidence>
<evidence type="ECO:0000256" key="2">
    <source>
        <dbReference type="SAM" id="Phobius"/>
    </source>
</evidence>
<dbReference type="EMBL" id="JADGJH010001699">
    <property type="protein sequence ID" value="KAJ3110733.1"/>
    <property type="molecule type" value="Genomic_DNA"/>
</dbReference>
<gene>
    <name evidence="3" type="ORF">HK100_002924</name>
</gene>
<evidence type="ECO:0000256" key="1">
    <source>
        <dbReference type="SAM" id="MobiDB-lite"/>
    </source>
</evidence>
<evidence type="ECO:0000313" key="3">
    <source>
        <dbReference type="EMBL" id="KAJ3110733.1"/>
    </source>
</evidence>
<dbReference type="Proteomes" id="UP001211907">
    <property type="component" value="Unassembled WGS sequence"/>
</dbReference>
<feature type="transmembrane region" description="Helical" evidence="2">
    <location>
        <begin position="250"/>
        <end position="273"/>
    </location>
</feature>
<sequence length="680" mass="73572">MATSVTASETTGNSDSSFSLALKHKKLHGTVRFQIPGVQLPSPTPSSSISNHLHRRRVQQQQQQQYQYQLNQHRHHNREQAFQNNSATITRRQLATTTASLPLLSTVTMRELPHLAANVVIVGPAESTSMQHHISSSLPKRPVRAFLSSKGIMRNSWATLAELRQKYLRQIEQEQRQDHNSHGGRNNSVDSLTVQNTRENYRLRGRENTTCCNDDMRSGCGGEGSSNNSSLGHDGAESIGKLRMKVWPRCMFWVVLCVCGVLVCSVIVVLVYWKVVLPRILQNMFSSWNLLENHALSGFEEFVVTGYDPQGLAASILFNCGGFNSSMGKSAEVSSGSQWTIQFSIDDATTWKPIISIPSLPSSIKVENNHVLFNASDTNIEVLNAKNLKEFVQLLSTNETTPNMKLKVSLLADVSVAHGLFGGSLFYLQGLLLENIVSLNNSSAGNSSLADTSHAANFTYAAITKTTTTTTATIPTISTTTTVSSRFENRFISELAFDPLVSIANNTITSVLNIGINGGNISSSGGSVSSAVNTVVMNVSTNATEGGAEMGSILQIPDVFLVTFSVFVDGQEALAGKMPILGVSLWQTVIHVPIGFKAATNTKLTESEMLALASRITESGGQVALANWDIGGITGVDAVPRWVSEMLEGFYVVIVIGGKSGDRIGAVIGDLVEQVLKRVA</sequence>
<accession>A0AAD5SUX7</accession>
<dbReference type="AlphaFoldDB" id="A0AAD5SUX7"/>
<name>A0AAD5SUX7_9FUNG</name>
<reference evidence="3" key="1">
    <citation type="submission" date="2020-05" db="EMBL/GenBank/DDBJ databases">
        <title>Phylogenomic resolution of chytrid fungi.</title>
        <authorList>
            <person name="Stajich J.E."/>
            <person name="Amses K."/>
            <person name="Simmons R."/>
            <person name="Seto K."/>
            <person name="Myers J."/>
            <person name="Bonds A."/>
            <person name="Quandt C.A."/>
            <person name="Barry K."/>
            <person name="Liu P."/>
            <person name="Grigoriev I."/>
            <person name="Longcore J.E."/>
            <person name="James T.Y."/>
        </authorList>
    </citation>
    <scope>NUCLEOTIDE SEQUENCE</scope>
    <source>
        <strain evidence="3">JEL0513</strain>
    </source>
</reference>
<keyword evidence="4" id="KW-1185">Reference proteome</keyword>
<keyword evidence="2" id="KW-0812">Transmembrane</keyword>
<keyword evidence="2" id="KW-1133">Transmembrane helix</keyword>
<proteinExistence type="predicted"/>
<comment type="caution">
    <text evidence="3">The sequence shown here is derived from an EMBL/GenBank/DDBJ whole genome shotgun (WGS) entry which is preliminary data.</text>
</comment>
<protein>
    <submittedName>
        <fullName evidence="3">Uncharacterized protein</fullName>
    </submittedName>
</protein>
<keyword evidence="2" id="KW-0472">Membrane</keyword>
<organism evidence="3 4">
    <name type="scientific">Physocladia obscura</name>
    <dbReference type="NCBI Taxonomy" id="109957"/>
    <lineage>
        <taxon>Eukaryota</taxon>
        <taxon>Fungi</taxon>
        <taxon>Fungi incertae sedis</taxon>
        <taxon>Chytridiomycota</taxon>
        <taxon>Chytridiomycota incertae sedis</taxon>
        <taxon>Chytridiomycetes</taxon>
        <taxon>Chytridiales</taxon>
        <taxon>Chytriomycetaceae</taxon>
        <taxon>Physocladia</taxon>
    </lineage>
</organism>